<gene>
    <name evidence="1" type="ORF">IQ241_13365</name>
</gene>
<dbReference type="Proteomes" id="UP000636505">
    <property type="component" value="Unassembled WGS sequence"/>
</dbReference>
<evidence type="ECO:0000313" key="2">
    <source>
        <dbReference type="Proteomes" id="UP000636505"/>
    </source>
</evidence>
<comment type="caution">
    <text evidence="1">The sequence shown here is derived from an EMBL/GenBank/DDBJ whole genome shotgun (WGS) entry which is preliminary data.</text>
</comment>
<proteinExistence type="predicted"/>
<protein>
    <recommendedName>
        <fullName evidence="3">Iron-containing redox enzyme family protein</fullName>
    </recommendedName>
</protein>
<keyword evidence="2" id="KW-1185">Reference proteome</keyword>
<organism evidence="1 2">
    <name type="scientific">Vasconcelosia minhoensis LEGE 07310</name>
    <dbReference type="NCBI Taxonomy" id="915328"/>
    <lineage>
        <taxon>Bacteria</taxon>
        <taxon>Bacillati</taxon>
        <taxon>Cyanobacteriota</taxon>
        <taxon>Cyanophyceae</taxon>
        <taxon>Nodosilineales</taxon>
        <taxon>Cymatolegaceae</taxon>
        <taxon>Vasconcelosia</taxon>
        <taxon>Vasconcelosia minhoensis</taxon>
    </lineage>
</organism>
<evidence type="ECO:0008006" key="3">
    <source>
        <dbReference type="Google" id="ProtNLM"/>
    </source>
</evidence>
<reference evidence="1" key="1">
    <citation type="submission" date="2020-10" db="EMBL/GenBank/DDBJ databases">
        <authorList>
            <person name="Castelo-Branco R."/>
            <person name="Eusebio N."/>
            <person name="Adriana R."/>
            <person name="Vieira A."/>
            <person name="Brugerolle De Fraissinette N."/>
            <person name="Rezende De Castro R."/>
            <person name="Schneider M.P."/>
            <person name="Vasconcelos V."/>
            <person name="Leao P.N."/>
        </authorList>
    </citation>
    <scope>NUCLEOTIDE SEQUENCE</scope>
    <source>
        <strain evidence="1">LEGE 07310</strain>
    </source>
</reference>
<dbReference type="Gene3D" id="1.20.910.10">
    <property type="entry name" value="Heme oxygenase-like"/>
    <property type="match status" value="1"/>
</dbReference>
<name>A0A8J7AG83_9CYAN</name>
<accession>A0A8J7AG83</accession>
<evidence type="ECO:0000313" key="1">
    <source>
        <dbReference type="EMBL" id="MBE9078269.1"/>
    </source>
</evidence>
<dbReference type="EMBL" id="JADEXG010000029">
    <property type="protein sequence ID" value="MBE9078269.1"/>
    <property type="molecule type" value="Genomic_DNA"/>
</dbReference>
<dbReference type="InterPro" id="IPR016084">
    <property type="entry name" value="Haem_Oase-like_multi-hlx"/>
</dbReference>
<dbReference type="AlphaFoldDB" id="A0A8J7AG83"/>
<dbReference type="RefSeq" id="WP_193907933.1">
    <property type="nucleotide sequence ID" value="NZ_JADEXG010000029.1"/>
</dbReference>
<sequence>MSHASTDRTLAPSSVTMHSLYNYLELKENIFMEHLFFKQLESLNSLSQLAPVAQKMAFWVLSFQDLLELNVRRIQDGSLKKLLRLHQSEDAGHEEWFLHDLDVMNVEAPGIRSLYGEKNTPVRDTTYEILAKVFEARSDHERIAILLTIESAAKVFFSKISGFSERLEASDKLKYFSKKHLAAEESHDSLDNEMDELLAHMWMADDKKQVVHRIVDHVYINFSNMFDHFNTLLTIS</sequence>